<dbReference type="InterPro" id="IPR016032">
    <property type="entry name" value="Sig_transdc_resp-reg_C-effctor"/>
</dbReference>
<evidence type="ECO:0000256" key="2">
    <source>
        <dbReference type="ARBA" id="ARBA00023125"/>
    </source>
</evidence>
<dbReference type="Gene3D" id="3.30.450.40">
    <property type="match status" value="1"/>
</dbReference>
<name>A0A2W4JA97_9PSEU</name>
<dbReference type="Pfam" id="PF00196">
    <property type="entry name" value="GerE"/>
    <property type="match status" value="1"/>
</dbReference>
<gene>
    <name evidence="5" type="ORF">DIU77_13150</name>
</gene>
<evidence type="ECO:0000256" key="1">
    <source>
        <dbReference type="ARBA" id="ARBA00023015"/>
    </source>
</evidence>
<protein>
    <submittedName>
        <fullName evidence="5">Helix-turn-helix transcriptional regulator</fullName>
    </submittedName>
</protein>
<dbReference type="AlphaFoldDB" id="A0A2W4JA97"/>
<feature type="domain" description="HTH luxR-type" evidence="4">
    <location>
        <begin position="251"/>
        <end position="319"/>
    </location>
</feature>
<evidence type="ECO:0000259" key="4">
    <source>
        <dbReference type="PROSITE" id="PS50043"/>
    </source>
</evidence>
<dbReference type="GO" id="GO:0003677">
    <property type="term" value="F:DNA binding"/>
    <property type="evidence" value="ECO:0007669"/>
    <property type="project" value="UniProtKB-KW"/>
</dbReference>
<dbReference type="PROSITE" id="PS00622">
    <property type="entry name" value="HTH_LUXR_1"/>
    <property type="match status" value="1"/>
</dbReference>
<comment type="caution">
    <text evidence="5">The sequence shown here is derived from an EMBL/GenBank/DDBJ whole genome shotgun (WGS) entry which is preliminary data.</text>
</comment>
<dbReference type="SUPFAM" id="SSF55781">
    <property type="entry name" value="GAF domain-like"/>
    <property type="match status" value="1"/>
</dbReference>
<dbReference type="SUPFAM" id="SSF46894">
    <property type="entry name" value="C-terminal effector domain of the bipartite response regulators"/>
    <property type="match status" value="1"/>
</dbReference>
<dbReference type="PROSITE" id="PS50043">
    <property type="entry name" value="HTH_LUXR_2"/>
    <property type="match status" value="1"/>
</dbReference>
<keyword evidence="1" id="KW-0805">Transcription regulation</keyword>
<keyword evidence="3" id="KW-0804">Transcription</keyword>
<dbReference type="EMBL" id="QGUI01000524">
    <property type="protein sequence ID" value="PZM94975.1"/>
    <property type="molecule type" value="Genomic_DNA"/>
</dbReference>
<evidence type="ECO:0000313" key="5">
    <source>
        <dbReference type="EMBL" id="PZM94975.1"/>
    </source>
</evidence>
<proteinExistence type="predicted"/>
<dbReference type="PANTHER" id="PTHR44688">
    <property type="entry name" value="DNA-BINDING TRANSCRIPTIONAL ACTIVATOR DEVR_DOSR"/>
    <property type="match status" value="1"/>
</dbReference>
<sequence>MPTYRQVAAAAEIGMLVHERDTTAACQEMLRLLKEAVSSDAASLVAVDPFDGEHRQVAGVGYAAEVSQPLAEEFARTQWFGDVLANRLPPSISEEPGQSFRRGWFYAQHLRPAGFRDGMTGALRRDGRYVGLVHLSSEKRGAFDGAARRLLASVIPAFATMADIAGRAVQAGGVQHADCAALVRGDKIVEMPGRRRPRVLDDATFRHILAEFRESAGRRLQLFWPVDRVWHRVALVVPDLPVPRPGTVLVHTRPAPIPYGLTSRELDVLTRLAMGMTNDVIAEDLFLSPRTIHTHVAHVLQKTGTATRTEAATLAVRESILRPVPGLPRRAGITCFLDRG</sequence>
<dbReference type="Gene3D" id="1.10.10.10">
    <property type="entry name" value="Winged helix-like DNA-binding domain superfamily/Winged helix DNA-binding domain"/>
    <property type="match status" value="1"/>
</dbReference>
<keyword evidence="2" id="KW-0238">DNA-binding</keyword>
<dbReference type="InterPro" id="IPR029016">
    <property type="entry name" value="GAF-like_dom_sf"/>
</dbReference>
<organism evidence="5">
    <name type="scientific">Thermocrispum agreste</name>
    <dbReference type="NCBI Taxonomy" id="37925"/>
    <lineage>
        <taxon>Bacteria</taxon>
        <taxon>Bacillati</taxon>
        <taxon>Actinomycetota</taxon>
        <taxon>Actinomycetes</taxon>
        <taxon>Pseudonocardiales</taxon>
        <taxon>Pseudonocardiaceae</taxon>
        <taxon>Thermocrispum</taxon>
    </lineage>
</organism>
<reference evidence="5" key="1">
    <citation type="submission" date="2018-05" db="EMBL/GenBank/DDBJ databases">
        <authorList>
            <person name="Lanie J.A."/>
            <person name="Ng W.-L."/>
            <person name="Kazmierczak K.M."/>
            <person name="Andrzejewski T.M."/>
            <person name="Davidsen T.M."/>
            <person name="Wayne K.J."/>
            <person name="Tettelin H."/>
            <person name="Glass J.I."/>
            <person name="Rusch D."/>
            <person name="Podicherti R."/>
            <person name="Tsui H.-C.T."/>
            <person name="Winkler M.E."/>
        </authorList>
    </citation>
    <scope>NUCLEOTIDE SEQUENCE</scope>
    <source>
        <strain evidence="5">ZC4RG45</strain>
    </source>
</reference>
<evidence type="ECO:0000256" key="3">
    <source>
        <dbReference type="ARBA" id="ARBA00023163"/>
    </source>
</evidence>
<dbReference type="PANTHER" id="PTHR44688:SF16">
    <property type="entry name" value="DNA-BINDING TRANSCRIPTIONAL ACTIVATOR DEVR_DOSR"/>
    <property type="match status" value="1"/>
</dbReference>
<dbReference type="GO" id="GO:0006355">
    <property type="term" value="P:regulation of DNA-templated transcription"/>
    <property type="evidence" value="ECO:0007669"/>
    <property type="project" value="InterPro"/>
</dbReference>
<dbReference type="SMART" id="SM00421">
    <property type="entry name" value="HTH_LUXR"/>
    <property type="match status" value="1"/>
</dbReference>
<dbReference type="CDD" id="cd06170">
    <property type="entry name" value="LuxR_C_like"/>
    <property type="match status" value="1"/>
</dbReference>
<dbReference type="InterPro" id="IPR036388">
    <property type="entry name" value="WH-like_DNA-bd_sf"/>
</dbReference>
<dbReference type="InterPro" id="IPR000792">
    <property type="entry name" value="Tscrpt_reg_LuxR_C"/>
</dbReference>
<dbReference type="PRINTS" id="PR00038">
    <property type="entry name" value="HTHLUXR"/>
</dbReference>
<accession>A0A2W4JA97</accession>